<reference evidence="3" key="1">
    <citation type="journal article" date="2019" name="Int. J. Syst. Evol. Microbiol.">
        <title>The Global Catalogue of Microorganisms (GCM) 10K type strain sequencing project: providing services to taxonomists for standard genome sequencing and annotation.</title>
        <authorList>
            <consortium name="The Broad Institute Genomics Platform"/>
            <consortium name="The Broad Institute Genome Sequencing Center for Infectious Disease"/>
            <person name="Wu L."/>
            <person name="Ma J."/>
        </authorList>
    </citation>
    <scope>NUCLEOTIDE SEQUENCE [LARGE SCALE GENOMIC DNA]</scope>
    <source>
        <strain evidence="3">CGMCC 1.12295</strain>
    </source>
</reference>
<keyword evidence="1" id="KW-0472">Membrane</keyword>
<feature type="transmembrane region" description="Helical" evidence="1">
    <location>
        <begin position="84"/>
        <end position="110"/>
    </location>
</feature>
<keyword evidence="3" id="KW-1185">Reference proteome</keyword>
<evidence type="ECO:0000313" key="2">
    <source>
        <dbReference type="EMBL" id="MFD1706847.1"/>
    </source>
</evidence>
<comment type="caution">
    <text evidence="2">The sequence shown here is derived from an EMBL/GenBank/DDBJ whole genome shotgun (WGS) entry which is preliminary data.</text>
</comment>
<keyword evidence="1" id="KW-1133">Transmembrane helix</keyword>
<dbReference type="EMBL" id="JBHUEO010000020">
    <property type="protein sequence ID" value="MFD1706847.1"/>
    <property type="molecule type" value="Genomic_DNA"/>
</dbReference>
<evidence type="ECO:0000256" key="1">
    <source>
        <dbReference type="SAM" id="Phobius"/>
    </source>
</evidence>
<keyword evidence="1" id="KW-0812">Transmembrane</keyword>
<organism evidence="2 3">
    <name type="scientific">Siminovitchia sediminis</name>
    <dbReference type="NCBI Taxonomy" id="1274353"/>
    <lineage>
        <taxon>Bacteria</taxon>
        <taxon>Bacillati</taxon>
        <taxon>Bacillota</taxon>
        <taxon>Bacilli</taxon>
        <taxon>Bacillales</taxon>
        <taxon>Bacillaceae</taxon>
        <taxon>Siminovitchia</taxon>
    </lineage>
</organism>
<feature type="transmembrane region" description="Helical" evidence="1">
    <location>
        <begin position="163"/>
        <end position="185"/>
    </location>
</feature>
<gene>
    <name evidence="2" type="ORF">ACFSCZ_08895</name>
</gene>
<sequence>MKLKIFLLFLISAFIFAISGYLGIGSNPFSSELITRSPEEFEWLKSSFAAGRLILGLFYAALIIFFHALWFWTLTDVPYAKLVVLQSFIFPVLLAENTLNIFLAVQFNLPWFSSPFSLGPAAHYMMSHPFFIYFLGSISLFKFWVIAFQLYGLRMLSSQRPLILFMIIIGIHIISWIGKATLAFLDFKVIL</sequence>
<feature type="transmembrane region" description="Helical" evidence="1">
    <location>
        <begin position="130"/>
        <end position="151"/>
    </location>
</feature>
<evidence type="ECO:0008006" key="4">
    <source>
        <dbReference type="Google" id="ProtNLM"/>
    </source>
</evidence>
<protein>
    <recommendedName>
        <fullName evidence="4">Yip1 domain-containing protein</fullName>
    </recommendedName>
</protein>
<name>A0ABW4KFN4_9BACI</name>
<feature type="transmembrane region" description="Helical" evidence="1">
    <location>
        <begin position="49"/>
        <end position="72"/>
    </location>
</feature>
<dbReference type="RefSeq" id="WP_380773558.1">
    <property type="nucleotide sequence ID" value="NZ_JBHUEO010000020.1"/>
</dbReference>
<proteinExistence type="predicted"/>
<dbReference type="Proteomes" id="UP001597301">
    <property type="component" value="Unassembled WGS sequence"/>
</dbReference>
<accession>A0ABW4KFN4</accession>
<evidence type="ECO:0000313" key="3">
    <source>
        <dbReference type="Proteomes" id="UP001597301"/>
    </source>
</evidence>